<gene>
    <name evidence="2" type="ORF">FYJ27_05965</name>
</gene>
<keyword evidence="1" id="KW-0732">Signal</keyword>
<comment type="caution">
    <text evidence="2">The sequence shown here is derived from an EMBL/GenBank/DDBJ whole genome shotgun (WGS) entry which is preliminary data.</text>
</comment>
<organism evidence="2 3">
    <name type="scientific">Anaerosalibacter bizertensis</name>
    <dbReference type="NCBI Taxonomy" id="932217"/>
    <lineage>
        <taxon>Bacteria</taxon>
        <taxon>Bacillati</taxon>
        <taxon>Bacillota</taxon>
        <taxon>Tissierellia</taxon>
        <taxon>Tissierellales</taxon>
        <taxon>Sporanaerobacteraceae</taxon>
        <taxon>Anaerosalibacter</taxon>
    </lineage>
</organism>
<evidence type="ECO:0000313" key="3">
    <source>
        <dbReference type="Proteomes" id="UP000462760"/>
    </source>
</evidence>
<dbReference type="RefSeq" id="WP_154483956.1">
    <property type="nucleotide sequence ID" value="NZ_VULR01000006.1"/>
</dbReference>
<sequence>MKKVVKRVLPLTLAVLLFGAPVLAYRSGSFQAGGKPVNCTLSPNFNTNSANARTYWANGRPKGYNLNTRIYLRYSKNMAFETKDSVNGSNKPAYAKGNRGVDAFKSIHSYMKPNKKHQNEMVELFNPR</sequence>
<evidence type="ECO:0000313" key="2">
    <source>
        <dbReference type="EMBL" id="MSS43278.1"/>
    </source>
</evidence>
<evidence type="ECO:0000256" key="1">
    <source>
        <dbReference type="SAM" id="SignalP"/>
    </source>
</evidence>
<dbReference type="AlphaFoldDB" id="A0A844FH53"/>
<reference evidence="2 3" key="1">
    <citation type="submission" date="2019-08" db="EMBL/GenBank/DDBJ databases">
        <title>In-depth cultivation of the pig gut microbiome towards novel bacterial diversity and tailored functional studies.</title>
        <authorList>
            <person name="Wylensek D."/>
            <person name="Hitch T.C.A."/>
            <person name="Clavel T."/>
        </authorList>
    </citation>
    <scope>NUCLEOTIDE SEQUENCE [LARGE SCALE GENOMIC DNA]</scope>
    <source>
        <strain evidence="2 3">Med78-601-WT-4W-RMD-3</strain>
    </source>
</reference>
<proteinExistence type="predicted"/>
<dbReference type="EMBL" id="VULR01000006">
    <property type="protein sequence ID" value="MSS43278.1"/>
    <property type="molecule type" value="Genomic_DNA"/>
</dbReference>
<name>A0A844FH53_9FIRM</name>
<dbReference type="Proteomes" id="UP000462760">
    <property type="component" value="Unassembled WGS sequence"/>
</dbReference>
<accession>A0A844FH53</accession>
<protein>
    <submittedName>
        <fullName evidence="2">Uncharacterized protein</fullName>
    </submittedName>
</protein>
<feature type="chain" id="PRO_5032345672" evidence="1">
    <location>
        <begin position="25"/>
        <end position="128"/>
    </location>
</feature>
<feature type="signal peptide" evidence="1">
    <location>
        <begin position="1"/>
        <end position="24"/>
    </location>
</feature>